<proteinExistence type="predicted"/>
<accession>A0A8C4U9N3</accession>
<dbReference type="Ensembl" id="ENSFTIT00000008131.1">
    <property type="protein sequence ID" value="ENSFTIP00000007793.1"/>
    <property type="gene ID" value="ENSFTIG00000005293.1"/>
</dbReference>
<dbReference type="OrthoDB" id="424302at2759"/>
<sequence length="59" mass="6403">MSLVQFTSRRLVSQVYSGFKAASSKKQKFCLVMARPSSSKISSGRLPGSMVLALIIDAH</sequence>
<reference evidence="1" key="1">
    <citation type="submission" date="2025-08" db="UniProtKB">
        <authorList>
            <consortium name="Ensembl"/>
        </authorList>
    </citation>
    <scope>IDENTIFICATION</scope>
</reference>
<name>A0A8C4U9N3_FALTI</name>
<keyword evidence="2" id="KW-1185">Reference proteome</keyword>
<dbReference type="AlphaFoldDB" id="A0A8C4U9N3"/>
<evidence type="ECO:0000313" key="1">
    <source>
        <dbReference type="Ensembl" id="ENSFTIP00000007793.1"/>
    </source>
</evidence>
<reference evidence="1" key="2">
    <citation type="submission" date="2025-09" db="UniProtKB">
        <authorList>
            <consortium name="Ensembl"/>
        </authorList>
    </citation>
    <scope>IDENTIFICATION</scope>
</reference>
<evidence type="ECO:0000313" key="2">
    <source>
        <dbReference type="Proteomes" id="UP000694562"/>
    </source>
</evidence>
<protein>
    <submittedName>
        <fullName evidence="1">Uncharacterized protein</fullName>
    </submittedName>
</protein>
<organism evidence="1 2">
    <name type="scientific">Falco tinnunculus</name>
    <name type="common">Common kestrel</name>
    <dbReference type="NCBI Taxonomy" id="100819"/>
    <lineage>
        <taxon>Eukaryota</taxon>
        <taxon>Metazoa</taxon>
        <taxon>Chordata</taxon>
        <taxon>Craniata</taxon>
        <taxon>Vertebrata</taxon>
        <taxon>Euteleostomi</taxon>
        <taxon>Archelosauria</taxon>
        <taxon>Archosauria</taxon>
        <taxon>Dinosauria</taxon>
        <taxon>Saurischia</taxon>
        <taxon>Theropoda</taxon>
        <taxon>Coelurosauria</taxon>
        <taxon>Aves</taxon>
        <taxon>Neognathae</taxon>
        <taxon>Neoaves</taxon>
        <taxon>Telluraves</taxon>
        <taxon>Australaves</taxon>
        <taxon>Falconiformes</taxon>
        <taxon>Falconidae</taxon>
        <taxon>Falco</taxon>
    </lineage>
</organism>
<dbReference type="Proteomes" id="UP000694562">
    <property type="component" value="Unplaced"/>
</dbReference>